<accession>A0A8S2TBA3</accession>
<name>A0A8S2TBA3_9BILA</name>
<organism evidence="2 3">
    <name type="scientific">Didymodactylos carnosus</name>
    <dbReference type="NCBI Taxonomy" id="1234261"/>
    <lineage>
        <taxon>Eukaryota</taxon>
        <taxon>Metazoa</taxon>
        <taxon>Spiralia</taxon>
        <taxon>Gnathifera</taxon>
        <taxon>Rotifera</taxon>
        <taxon>Eurotatoria</taxon>
        <taxon>Bdelloidea</taxon>
        <taxon>Philodinida</taxon>
        <taxon>Philodinidae</taxon>
        <taxon>Didymodactylos</taxon>
    </lineage>
</organism>
<comment type="caution">
    <text evidence="2">The sequence shown here is derived from an EMBL/GenBank/DDBJ whole genome shotgun (WGS) entry which is preliminary data.</text>
</comment>
<evidence type="ECO:0000313" key="3">
    <source>
        <dbReference type="Proteomes" id="UP000682733"/>
    </source>
</evidence>
<dbReference type="Proteomes" id="UP000677228">
    <property type="component" value="Unassembled WGS sequence"/>
</dbReference>
<protein>
    <submittedName>
        <fullName evidence="2">Uncharacterized protein</fullName>
    </submittedName>
</protein>
<sequence length="73" mass="8545">MKNACWAAWWHFRSTDQTPHHCLCNPDRCGMYKDPKFTHEGHNLAATVCDAIHPAYGDLSRKQPRSSFGWRYH</sequence>
<gene>
    <name evidence="1" type="ORF">OVA965_LOCUS36089</name>
    <name evidence="2" type="ORF">TMI583_LOCUS37091</name>
</gene>
<dbReference type="EMBL" id="CAJNOK010032208">
    <property type="protein sequence ID" value="CAF1481530.1"/>
    <property type="molecule type" value="Genomic_DNA"/>
</dbReference>
<dbReference type="Proteomes" id="UP000682733">
    <property type="component" value="Unassembled WGS sequence"/>
</dbReference>
<proteinExistence type="predicted"/>
<dbReference type="AlphaFoldDB" id="A0A8S2TBA3"/>
<evidence type="ECO:0000313" key="1">
    <source>
        <dbReference type="EMBL" id="CAF1481530.1"/>
    </source>
</evidence>
<evidence type="ECO:0000313" key="2">
    <source>
        <dbReference type="EMBL" id="CAF4272104.1"/>
    </source>
</evidence>
<reference evidence="2" key="1">
    <citation type="submission" date="2021-02" db="EMBL/GenBank/DDBJ databases">
        <authorList>
            <person name="Nowell W R."/>
        </authorList>
    </citation>
    <scope>NUCLEOTIDE SEQUENCE</scope>
</reference>
<dbReference type="EMBL" id="CAJOBA010054145">
    <property type="protein sequence ID" value="CAF4272104.1"/>
    <property type="molecule type" value="Genomic_DNA"/>
</dbReference>